<reference evidence="9" key="1">
    <citation type="journal article" date="2019" name="Int. J. Syst. Evol. Microbiol.">
        <title>The Global Catalogue of Microorganisms (GCM) 10K type strain sequencing project: providing services to taxonomists for standard genome sequencing and annotation.</title>
        <authorList>
            <consortium name="The Broad Institute Genomics Platform"/>
            <consortium name="The Broad Institute Genome Sequencing Center for Infectious Disease"/>
            <person name="Wu L."/>
            <person name="Ma J."/>
        </authorList>
    </citation>
    <scope>NUCLEOTIDE SEQUENCE [LARGE SCALE GENOMIC DNA]</scope>
    <source>
        <strain evidence="9">KCTC 12907</strain>
    </source>
</reference>
<gene>
    <name evidence="8" type="ORF">ACFQMJ_30005</name>
</gene>
<evidence type="ECO:0000256" key="4">
    <source>
        <dbReference type="ARBA" id="ARBA00022729"/>
    </source>
</evidence>
<dbReference type="EMBL" id="JBHTAI010000026">
    <property type="protein sequence ID" value="MFC7152792.1"/>
    <property type="molecule type" value="Genomic_DNA"/>
</dbReference>
<comment type="caution">
    <text evidence="8">The sequence shown here is derived from an EMBL/GenBank/DDBJ whole genome shotgun (WGS) entry which is preliminary data.</text>
</comment>
<keyword evidence="3" id="KW-0813">Transport</keyword>
<sequence>MIVQQAVRRFSRLLTVFMAFMLAVCISACGDKTNTDANGAEQSAQTNSPQPAVQTKESQTQKVNHVYGETEVPAHPERIAVHGFEDIMLSLNAPMVYAFSMDGYYLDDQLKELKVPTFNTWAPNLEAILAEQPDLILISKNAIDQDAYDQLSKIAPTVAFDPSDWKTNIVDIGRMLGLEDQAQAVIQAYDDKIKQAKETIVQAVGIDKTVSFMRPSEKDVYLFTNFTFGRVLYNDLGLLPAKMVEDTLKTEDGDVGASLSLEQLPDFDSDYLFVVVGGSISTVKDYQEALDNVIKLEESQLWMSIPAAKQNHVFNVSARHWMSVGPIAASMGVDDVVAAVTGKQQP</sequence>
<feature type="chain" id="PRO_5047382951" evidence="6">
    <location>
        <begin position="29"/>
        <end position="346"/>
    </location>
</feature>
<evidence type="ECO:0000256" key="3">
    <source>
        <dbReference type="ARBA" id="ARBA00022448"/>
    </source>
</evidence>
<dbReference type="Pfam" id="PF01497">
    <property type="entry name" value="Peripla_BP_2"/>
    <property type="match status" value="1"/>
</dbReference>
<dbReference type="Proteomes" id="UP001596378">
    <property type="component" value="Unassembled WGS sequence"/>
</dbReference>
<evidence type="ECO:0000256" key="2">
    <source>
        <dbReference type="ARBA" id="ARBA00008814"/>
    </source>
</evidence>
<comment type="subcellular location">
    <subcellularLocation>
        <location evidence="1">Cell envelope</location>
    </subcellularLocation>
</comment>
<feature type="region of interest" description="Disordered" evidence="5">
    <location>
        <begin position="37"/>
        <end position="62"/>
    </location>
</feature>
<evidence type="ECO:0000256" key="5">
    <source>
        <dbReference type="SAM" id="MobiDB-lite"/>
    </source>
</evidence>
<evidence type="ECO:0000256" key="1">
    <source>
        <dbReference type="ARBA" id="ARBA00004196"/>
    </source>
</evidence>
<evidence type="ECO:0000313" key="8">
    <source>
        <dbReference type="EMBL" id="MFC7152792.1"/>
    </source>
</evidence>
<organism evidence="8 9">
    <name type="scientific">Cohnella cellulosilytica</name>
    <dbReference type="NCBI Taxonomy" id="986710"/>
    <lineage>
        <taxon>Bacteria</taxon>
        <taxon>Bacillati</taxon>
        <taxon>Bacillota</taxon>
        <taxon>Bacilli</taxon>
        <taxon>Bacillales</taxon>
        <taxon>Paenibacillaceae</taxon>
        <taxon>Cohnella</taxon>
    </lineage>
</organism>
<evidence type="ECO:0000259" key="7">
    <source>
        <dbReference type="PROSITE" id="PS50983"/>
    </source>
</evidence>
<evidence type="ECO:0000313" key="9">
    <source>
        <dbReference type="Proteomes" id="UP001596378"/>
    </source>
</evidence>
<dbReference type="InterPro" id="IPR051313">
    <property type="entry name" value="Bact_iron-sidero_bind"/>
</dbReference>
<dbReference type="RefSeq" id="WP_378050931.1">
    <property type="nucleotide sequence ID" value="NZ_JBHMDN010000031.1"/>
</dbReference>
<name>A0ABW2FKK2_9BACL</name>
<dbReference type="SUPFAM" id="SSF53807">
    <property type="entry name" value="Helical backbone' metal receptor"/>
    <property type="match status" value="1"/>
</dbReference>
<feature type="signal peptide" evidence="6">
    <location>
        <begin position="1"/>
        <end position="28"/>
    </location>
</feature>
<dbReference type="InterPro" id="IPR002491">
    <property type="entry name" value="ABC_transptr_periplasmic_BD"/>
</dbReference>
<comment type="similarity">
    <text evidence="2">Belongs to the bacterial solute-binding protein 8 family.</text>
</comment>
<dbReference type="PANTHER" id="PTHR30532">
    <property type="entry name" value="IRON III DICITRATE-BINDING PERIPLASMIC PROTEIN"/>
    <property type="match status" value="1"/>
</dbReference>
<dbReference type="PANTHER" id="PTHR30532:SF26">
    <property type="entry name" value="IRON(3+)-HYDROXAMATE-BINDING PROTEIN FHUD"/>
    <property type="match status" value="1"/>
</dbReference>
<keyword evidence="9" id="KW-1185">Reference proteome</keyword>
<dbReference type="PROSITE" id="PS50983">
    <property type="entry name" value="FE_B12_PBP"/>
    <property type="match status" value="1"/>
</dbReference>
<protein>
    <submittedName>
        <fullName evidence="8">ABC transporter substrate-binding protein</fullName>
    </submittedName>
</protein>
<keyword evidence="4 6" id="KW-0732">Signal</keyword>
<accession>A0ABW2FKK2</accession>
<dbReference type="Gene3D" id="3.40.50.1980">
    <property type="entry name" value="Nitrogenase molybdenum iron protein domain"/>
    <property type="match status" value="2"/>
</dbReference>
<feature type="domain" description="Fe/B12 periplasmic-binding" evidence="7">
    <location>
        <begin position="76"/>
        <end position="344"/>
    </location>
</feature>
<proteinExistence type="inferred from homology"/>
<evidence type="ECO:0000256" key="6">
    <source>
        <dbReference type="SAM" id="SignalP"/>
    </source>
</evidence>